<evidence type="ECO:0000313" key="3">
    <source>
        <dbReference type="Proteomes" id="UP000078492"/>
    </source>
</evidence>
<organism evidence="2 3">
    <name type="scientific">Trachymyrmex cornetzi</name>
    <dbReference type="NCBI Taxonomy" id="471704"/>
    <lineage>
        <taxon>Eukaryota</taxon>
        <taxon>Metazoa</taxon>
        <taxon>Ecdysozoa</taxon>
        <taxon>Arthropoda</taxon>
        <taxon>Hexapoda</taxon>
        <taxon>Insecta</taxon>
        <taxon>Pterygota</taxon>
        <taxon>Neoptera</taxon>
        <taxon>Endopterygota</taxon>
        <taxon>Hymenoptera</taxon>
        <taxon>Apocrita</taxon>
        <taxon>Aculeata</taxon>
        <taxon>Formicoidea</taxon>
        <taxon>Formicidae</taxon>
        <taxon>Myrmicinae</taxon>
        <taxon>Trachymyrmex</taxon>
    </lineage>
</organism>
<dbReference type="EMBL" id="KQ980620">
    <property type="protein sequence ID" value="KYN15040.1"/>
    <property type="molecule type" value="Genomic_DNA"/>
</dbReference>
<reference evidence="2 3" key="1">
    <citation type="submission" date="2015-09" db="EMBL/GenBank/DDBJ databases">
        <title>Trachymyrmex cornetzi WGS genome.</title>
        <authorList>
            <person name="Nygaard S."/>
            <person name="Hu H."/>
            <person name="Boomsma J."/>
            <person name="Zhang G."/>
        </authorList>
    </citation>
    <scope>NUCLEOTIDE SEQUENCE [LARGE SCALE GENOMIC DNA]</scope>
    <source>
        <strain evidence="2">Tcor2-1</strain>
        <tissue evidence="2">Whole body</tissue>
    </source>
</reference>
<sequence length="193" mass="22127">WRFIPPAAPHFGGKWEAAVKSAKHHLRRIIGDSTLTYEELSTLVTQIEAVLNSRPLCPLIEDADDYLALTPGHFLLGEAPTVIPEPNLIDETSSRLNRWQLIRQKVEHFWKRWKAECLQRYHVISKCHHPSTQLKEGSLVLVLDERYPPAKWPLARVIKLHPSNDNLTRVVTVKTASTTFKRPVTKICILPYS</sequence>
<dbReference type="Pfam" id="PF18701">
    <property type="entry name" value="DUF5641"/>
    <property type="match status" value="1"/>
</dbReference>
<dbReference type="Proteomes" id="UP000078492">
    <property type="component" value="Unassembled WGS sequence"/>
</dbReference>
<gene>
    <name evidence="2" type="ORF">ALC57_12744</name>
</gene>
<dbReference type="InterPro" id="IPR036397">
    <property type="entry name" value="RNaseH_sf"/>
</dbReference>
<keyword evidence="3" id="KW-1185">Reference proteome</keyword>
<dbReference type="Gene3D" id="3.30.420.10">
    <property type="entry name" value="Ribonuclease H-like superfamily/Ribonuclease H"/>
    <property type="match status" value="1"/>
</dbReference>
<name>A0A151J0R3_9HYME</name>
<accession>A0A151J0R3</accession>
<dbReference type="PANTHER" id="PTHR47331">
    <property type="entry name" value="PHD-TYPE DOMAIN-CONTAINING PROTEIN"/>
    <property type="match status" value="1"/>
</dbReference>
<dbReference type="GO" id="GO:0003676">
    <property type="term" value="F:nucleic acid binding"/>
    <property type="evidence" value="ECO:0007669"/>
    <property type="project" value="InterPro"/>
</dbReference>
<evidence type="ECO:0000259" key="1">
    <source>
        <dbReference type="Pfam" id="PF18701"/>
    </source>
</evidence>
<dbReference type="AlphaFoldDB" id="A0A151J0R3"/>
<protein>
    <recommendedName>
        <fullName evidence="1">DUF5641 domain-containing protein</fullName>
    </recommendedName>
</protein>
<dbReference type="PANTHER" id="PTHR47331:SF1">
    <property type="entry name" value="GAG-LIKE PROTEIN"/>
    <property type="match status" value="1"/>
</dbReference>
<dbReference type="STRING" id="471704.A0A151J0R3"/>
<feature type="domain" description="DUF5641" evidence="1">
    <location>
        <begin position="97"/>
        <end position="190"/>
    </location>
</feature>
<proteinExistence type="predicted"/>
<dbReference type="InterPro" id="IPR040676">
    <property type="entry name" value="DUF5641"/>
</dbReference>
<evidence type="ECO:0000313" key="2">
    <source>
        <dbReference type="EMBL" id="KYN15040.1"/>
    </source>
</evidence>
<feature type="non-terminal residue" evidence="2">
    <location>
        <position position="1"/>
    </location>
</feature>